<evidence type="ECO:0000256" key="2">
    <source>
        <dbReference type="SAM" id="SignalP"/>
    </source>
</evidence>
<dbReference type="RefSeq" id="WP_087929616.1">
    <property type="nucleotide sequence ID" value="NZ_CP021744.1"/>
</dbReference>
<protein>
    <recommendedName>
        <fullName evidence="3">GmrSD restriction endonucleases C-terminal domain-containing protein</fullName>
    </recommendedName>
</protein>
<organism evidence="4 5">
    <name type="scientific">Streptomyces albireticuli</name>
    <dbReference type="NCBI Taxonomy" id="1940"/>
    <lineage>
        <taxon>Bacteria</taxon>
        <taxon>Bacillati</taxon>
        <taxon>Actinomycetota</taxon>
        <taxon>Actinomycetes</taxon>
        <taxon>Kitasatosporales</taxon>
        <taxon>Streptomycetaceae</taxon>
        <taxon>Streptomyces</taxon>
    </lineage>
</organism>
<feature type="chain" id="PRO_5012396346" description="GmrSD restriction endonucleases C-terminal domain-containing protein" evidence="2">
    <location>
        <begin position="32"/>
        <end position="252"/>
    </location>
</feature>
<dbReference type="KEGG" id="salj:SMD11_6315"/>
<sequence length="252" mass="26889">MRPRARTRFRACSAALSALSLLLLGALTGCSSEEDEKRRSGSDAKPGTARAALAELPVKAAASKEGYDRAKSFGPAWSDKTEAPGSGNKCDTRNDILRRDLKDPVFDGGKKCVITSGTLADPYTGRTISFQRGRPSSSVDIDHAVALSAAWRTGAQKLTQGKREALANDPLNLIAADGPANRAKGDKDAAAWLPPNKAYACPYVARQIAVKKEYKLWVTAEEGAAMRKVLDTCPAHRLPAESSPDVALKPQN</sequence>
<dbReference type="OrthoDB" id="5196645at2"/>
<evidence type="ECO:0000313" key="5">
    <source>
        <dbReference type="Proteomes" id="UP000195755"/>
    </source>
</evidence>
<evidence type="ECO:0000313" key="4">
    <source>
        <dbReference type="EMBL" id="ARZ71891.1"/>
    </source>
</evidence>
<gene>
    <name evidence="4" type="ORF">SMD11_6315</name>
</gene>
<evidence type="ECO:0000259" key="3">
    <source>
        <dbReference type="Pfam" id="PF07510"/>
    </source>
</evidence>
<dbReference type="EMBL" id="CP021744">
    <property type="protein sequence ID" value="ARZ71891.1"/>
    <property type="molecule type" value="Genomic_DNA"/>
</dbReference>
<keyword evidence="2" id="KW-0732">Signal</keyword>
<dbReference type="AlphaFoldDB" id="A0A1Z2LCG0"/>
<reference evidence="4 5" key="1">
    <citation type="submission" date="2017-06" db="EMBL/GenBank/DDBJ databases">
        <title>Streptomyces albireticuli Genome sequencing and assembly.</title>
        <authorList>
            <person name="Wang Y."/>
            <person name="Du B."/>
            <person name="Ding Y."/>
            <person name="Liu H."/>
            <person name="Hou Q."/>
            <person name="Liu K."/>
            <person name="Yao L."/>
            <person name="Wang C."/>
        </authorList>
    </citation>
    <scope>NUCLEOTIDE SEQUENCE [LARGE SCALE GENOMIC DNA]</scope>
    <source>
        <strain evidence="4 5">MDJK11</strain>
    </source>
</reference>
<dbReference type="Proteomes" id="UP000195755">
    <property type="component" value="Chromosome"/>
</dbReference>
<evidence type="ECO:0000256" key="1">
    <source>
        <dbReference type="SAM" id="MobiDB-lite"/>
    </source>
</evidence>
<feature type="region of interest" description="Disordered" evidence="1">
    <location>
        <begin position="63"/>
        <end position="91"/>
    </location>
</feature>
<dbReference type="PROSITE" id="PS51257">
    <property type="entry name" value="PROKAR_LIPOPROTEIN"/>
    <property type="match status" value="1"/>
</dbReference>
<feature type="signal peptide" evidence="2">
    <location>
        <begin position="1"/>
        <end position="31"/>
    </location>
</feature>
<feature type="domain" description="GmrSD restriction endonucleases C-terminal" evidence="3">
    <location>
        <begin position="91"/>
        <end position="229"/>
    </location>
</feature>
<name>A0A1Z2LCG0_9ACTN</name>
<dbReference type="PANTHER" id="PTHR24094">
    <property type="entry name" value="SECRETED PROTEIN"/>
    <property type="match status" value="1"/>
</dbReference>
<dbReference type="Pfam" id="PF07510">
    <property type="entry name" value="GmrSD_C"/>
    <property type="match status" value="1"/>
</dbReference>
<dbReference type="PANTHER" id="PTHR24094:SF15">
    <property type="entry name" value="AMP-DEPENDENT SYNTHETASE_LIGASE DOMAIN-CONTAINING PROTEIN-RELATED"/>
    <property type="match status" value="1"/>
</dbReference>
<accession>A0A1Z2LCG0</accession>
<dbReference type="InterPro" id="IPR011089">
    <property type="entry name" value="GmrSD_C"/>
</dbReference>
<proteinExistence type="predicted"/>